<dbReference type="PRINTS" id="PR00705">
    <property type="entry name" value="PAPAIN"/>
</dbReference>
<keyword evidence="2" id="KW-0732">Signal</keyword>
<dbReference type="AlphaFoldDB" id="A0A2T2NQJ3"/>
<dbReference type="Gene3D" id="3.90.70.10">
    <property type="entry name" value="Cysteine proteinases"/>
    <property type="match status" value="1"/>
</dbReference>
<keyword evidence="5" id="KW-1185">Reference proteome</keyword>
<organism evidence="4 5">
    <name type="scientific">Corynespora cassiicola Philippines</name>
    <dbReference type="NCBI Taxonomy" id="1448308"/>
    <lineage>
        <taxon>Eukaryota</taxon>
        <taxon>Fungi</taxon>
        <taxon>Dikarya</taxon>
        <taxon>Ascomycota</taxon>
        <taxon>Pezizomycotina</taxon>
        <taxon>Dothideomycetes</taxon>
        <taxon>Pleosporomycetidae</taxon>
        <taxon>Pleosporales</taxon>
        <taxon>Corynesporascaceae</taxon>
        <taxon>Corynespora</taxon>
    </lineage>
</organism>
<evidence type="ECO:0000313" key="4">
    <source>
        <dbReference type="EMBL" id="PSN67702.1"/>
    </source>
</evidence>
<dbReference type="InterPro" id="IPR000668">
    <property type="entry name" value="Peptidase_C1A_C"/>
</dbReference>
<comment type="similarity">
    <text evidence="1">Belongs to the peptidase C1 family.</text>
</comment>
<protein>
    <submittedName>
        <fullName evidence="4">Cysteine proteinase</fullName>
    </submittedName>
</protein>
<dbReference type="GO" id="GO:0008234">
    <property type="term" value="F:cysteine-type peptidase activity"/>
    <property type="evidence" value="ECO:0007669"/>
    <property type="project" value="InterPro"/>
</dbReference>
<feature type="chain" id="PRO_5015722976" evidence="2">
    <location>
        <begin position="18"/>
        <end position="663"/>
    </location>
</feature>
<dbReference type="InterPro" id="IPR039417">
    <property type="entry name" value="Peptidase_C1A_papain-like"/>
</dbReference>
<dbReference type="SUPFAM" id="SSF54001">
    <property type="entry name" value="Cysteine proteinases"/>
    <property type="match status" value="1"/>
</dbReference>
<evidence type="ECO:0000259" key="3">
    <source>
        <dbReference type="SMART" id="SM00645"/>
    </source>
</evidence>
<dbReference type="PANTHER" id="PTHR12411">
    <property type="entry name" value="CYSTEINE PROTEASE FAMILY C1-RELATED"/>
    <property type="match status" value="1"/>
</dbReference>
<dbReference type="SMART" id="SM00645">
    <property type="entry name" value="Pept_C1"/>
    <property type="match status" value="1"/>
</dbReference>
<dbReference type="InterPro" id="IPR038765">
    <property type="entry name" value="Papain-like_cys_pep_sf"/>
</dbReference>
<dbReference type="Pfam" id="PF00112">
    <property type="entry name" value="Peptidase_C1"/>
    <property type="match status" value="1"/>
</dbReference>
<dbReference type="OrthoDB" id="2445485at2759"/>
<dbReference type="SUPFAM" id="SSF89372">
    <property type="entry name" value="Fucose-specific lectin"/>
    <property type="match status" value="1"/>
</dbReference>
<proteinExistence type="inferred from homology"/>
<evidence type="ECO:0000256" key="2">
    <source>
        <dbReference type="SAM" id="SignalP"/>
    </source>
</evidence>
<reference evidence="4 5" key="1">
    <citation type="journal article" date="2018" name="Front. Microbiol.">
        <title>Genome-Wide Analysis of Corynespora cassiicola Leaf Fall Disease Putative Effectors.</title>
        <authorList>
            <person name="Lopez D."/>
            <person name="Ribeiro S."/>
            <person name="Label P."/>
            <person name="Fumanal B."/>
            <person name="Venisse J.S."/>
            <person name="Kohler A."/>
            <person name="de Oliveira R.R."/>
            <person name="Labutti K."/>
            <person name="Lipzen A."/>
            <person name="Lail K."/>
            <person name="Bauer D."/>
            <person name="Ohm R.A."/>
            <person name="Barry K.W."/>
            <person name="Spatafora J."/>
            <person name="Grigoriev I.V."/>
            <person name="Martin F.M."/>
            <person name="Pujade-Renaud V."/>
        </authorList>
    </citation>
    <scope>NUCLEOTIDE SEQUENCE [LARGE SCALE GENOMIC DNA]</scope>
    <source>
        <strain evidence="4 5">Philippines</strain>
    </source>
</reference>
<feature type="signal peptide" evidence="2">
    <location>
        <begin position="1"/>
        <end position="17"/>
    </location>
</feature>
<dbReference type="InterPro" id="IPR013128">
    <property type="entry name" value="Peptidase_C1A"/>
</dbReference>
<evidence type="ECO:0000256" key="1">
    <source>
        <dbReference type="ARBA" id="ARBA00008455"/>
    </source>
</evidence>
<feature type="domain" description="Peptidase C1A papain C-terminal" evidence="3">
    <location>
        <begin position="88"/>
        <end position="323"/>
    </location>
</feature>
<sequence>MLWLVAIWALWVACIEGQEYRTGGNISRSRQDAMPYSLTEVNHILNERYFLRKPDFVFRPPIINPDINIRPPLIRPTLKPRQNLNVQRPAIVDWRNRWGVNWLTSIQSQGGCNSCWAFATAALVESMVRIEHGVWAKRSEGDIRDGILDSMADRDTRDYCMQSGDYEGPLNWIKQNGIADLVCWPYHQFNTRTNGGYRPCINRAGRTVKLTKGYTNLKYDVENQKKWLHVVGPIIANMEVPIDGPHPFSHHSGTGVYTTPPQTVPAYNSSQHVVLVVGYDDNRGAWLIRNSWGTWWGDNGYGWVGYGQMNMDKVWLKVGLSGTDVDPWSLRRQHNGNMIVTGRSGESRKNFEIVAAARNGYGVHVVRAGGENNDFSWKPIASIWTPGPTTEPCNGQPVLTGTTRGDRNLEMLYWTTYNTLVQRTFDQKTQRWTKTATFGAGRIGGWPSLIEFQDAGEFACVVRHTDGSLRHYSSYGTTWNEFRTVAPSGVRMSGPSLIQANVGGWGNFYYVAVMEDSTMQMYWYNYNKRTWHRGENFGWLVGKTPPAMIQTNAPTDQNEVGDFEVYVAWAGKVIRYRRNNSDLRSGVAPVDFKDGNNQRWSLIETFNSPDGKVKHVWGAMQGPFAQNLEVTIELEDGRMQTMFHEWDCNCWKLSIPGGGSVAV</sequence>
<gene>
    <name evidence="4" type="ORF">BS50DRAFT_620202</name>
</gene>
<evidence type="ECO:0000313" key="5">
    <source>
        <dbReference type="Proteomes" id="UP000240883"/>
    </source>
</evidence>
<name>A0A2T2NQJ3_CORCC</name>
<accession>A0A2T2NQJ3</accession>
<dbReference type="Proteomes" id="UP000240883">
    <property type="component" value="Unassembled WGS sequence"/>
</dbReference>
<dbReference type="EMBL" id="KZ678134">
    <property type="protein sequence ID" value="PSN67702.1"/>
    <property type="molecule type" value="Genomic_DNA"/>
</dbReference>
<dbReference type="STRING" id="1448308.A0A2T2NQJ3"/>
<dbReference type="CDD" id="cd02248">
    <property type="entry name" value="Peptidase_C1A"/>
    <property type="match status" value="1"/>
</dbReference>
<dbReference type="GO" id="GO:0006508">
    <property type="term" value="P:proteolysis"/>
    <property type="evidence" value="ECO:0007669"/>
    <property type="project" value="InterPro"/>
</dbReference>